<organism evidence="1 2">
    <name type="scientific">Ramlibacter terrae</name>
    <dbReference type="NCBI Taxonomy" id="2732511"/>
    <lineage>
        <taxon>Bacteria</taxon>
        <taxon>Pseudomonadati</taxon>
        <taxon>Pseudomonadota</taxon>
        <taxon>Betaproteobacteria</taxon>
        <taxon>Burkholderiales</taxon>
        <taxon>Comamonadaceae</taxon>
        <taxon>Ramlibacter</taxon>
    </lineage>
</organism>
<evidence type="ECO:0000313" key="1">
    <source>
        <dbReference type="EMBL" id="QJW85291.1"/>
    </source>
</evidence>
<keyword evidence="2" id="KW-1185">Reference proteome</keyword>
<name>A0ABX6P8I9_9BURK</name>
<reference evidence="1 2" key="1">
    <citation type="submission" date="2020-05" db="EMBL/GenBank/DDBJ databases">
        <title>Ramlibacter rhizophilus sp. nov., isolated from rhizosphere soil of national flower Mugunghwa from South Korea.</title>
        <authorList>
            <person name="Zheng-Fei Y."/>
            <person name="Huan T."/>
        </authorList>
    </citation>
    <scope>NUCLEOTIDE SEQUENCE [LARGE SCALE GENOMIC DNA]</scope>
    <source>
        <strain evidence="1 2">H242</strain>
    </source>
</reference>
<accession>A0ABX6P8I9</accession>
<protein>
    <submittedName>
        <fullName evidence="1">Uncharacterized protein</fullName>
    </submittedName>
</protein>
<gene>
    <name evidence="1" type="ORF">HK414_23565</name>
</gene>
<dbReference type="EMBL" id="CP053418">
    <property type="protein sequence ID" value="QJW85291.1"/>
    <property type="molecule type" value="Genomic_DNA"/>
</dbReference>
<reference evidence="1 2" key="2">
    <citation type="submission" date="2020-05" db="EMBL/GenBank/DDBJ databases">
        <authorList>
            <person name="Khan S.A."/>
            <person name="Jeon C.O."/>
            <person name="Chun B.H."/>
        </authorList>
    </citation>
    <scope>NUCLEOTIDE SEQUENCE [LARGE SCALE GENOMIC DNA]</scope>
    <source>
        <strain evidence="1 2">H242</strain>
    </source>
</reference>
<sequence length="117" mass="13116">MSYTARMPPHRTCGAFPLSPVPAMPDFPDAALESIRHQLLAMLDDCDSFDCERLRWRLHTADCAQDLWLLRTAVRDMVAAQHCGGQATERVDRLEGAFRRVLPGTGTYPIDTVEMSP</sequence>
<proteinExistence type="predicted"/>
<dbReference type="Proteomes" id="UP000500826">
    <property type="component" value="Chromosome"/>
</dbReference>
<evidence type="ECO:0000313" key="2">
    <source>
        <dbReference type="Proteomes" id="UP000500826"/>
    </source>
</evidence>